<dbReference type="InterPro" id="IPR043519">
    <property type="entry name" value="NT_sf"/>
</dbReference>
<name>A0A0C2X6E6_AMAMK</name>
<dbReference type="HOGENOM" id="CLU_047728_0_0_1"/>
<keyword evidence="2" id="KW-1185">Reference proteome</keyword>
<sequence length="219" mass="25432">MKLQLTKKQVRRVARRTVEALKANGYTCCLFGSAACSMIGGNDASRVPNDLDIVVFTNDDLELIKKSLEDKHDRFFLKDGKNGPYKVLWYSICWSPELNIKVDILKPGKDLLGIPRIPSNAISFYHCNIPVMPFLPLLILKVQGWRDHRVSRKPWYRKKMPQDKGDIERLLSMVDDGDDLRNYMWLEKWFMKNANKLVKAYVCKFPESSETWRSIGFDV</sequence>
<dbReference type="Proteomes" id="UP000054549">
    <property type="component" value="Unassembled WGS sequence"/>
</dbReference>
<gene>
    <name evidence="1" type="ORF">M378DRAFT_178612</name>
</gene>
<accession>A0A0C2X6E6</accession>
<dbReference type="AlphaFoldDB" id="A0A0C2X6E6"/>
<dbReference type="EMBL" id="KN818246">
    <property type="protein sequence ID" value="KIL64856.1"/>
    <property type="molecule type" value="Genomic_DNA"/>
</dbReference>
<evidence type="ECO:0000313" key="2">
    <source>
        <dbReference type="Proteomes" id="UP000054549"/>
    </source>
</evidence>
<dbReference type="OrthoDB" id="3133286at2759"/>
<dbReference type="SUPFAM" id="SSF81301">
    <property type="entry name" value="Nucleotidyltransferase"/>
    <property type="match status" value="1"/>
</dbReference>
<protein>
    <submittedName>
        <fullName evidence="1">Uncharacterized protein</fullName>
    </submittedName>
</protein>
<proteinExistence type="predicted"/>
<dbReference type="Gene3D" id="3.30.460.40">
    <property type="match status" value="1"/>
</dbReference>
<dbReference type="InParanoid" id="A0A0C2X6E6"/>
<reference evidence="1 2" key="1">
    <citation type="submission" date="2014-04" db="EMBL/GenBank/DDBJ databases">
        <title>Evolutionary Origins and Diversification of the Mycorrhizal Mutualists.</title>
        <authorList>
            <consortium name="DOE Joint Genome Institute"/>
            <consortium name="Mycorrhizal Genomics Consortium"/>
            <person name="Kohler A."/>
            <person name="Kuo A."/>
            <person name="Nagy L.G."/>
            <person name="Floudas D."/>
            <person name="Copeland A."/>
            <person name="Barry K.W."/>
            <person name="Cichocki N."/>
            <person name="Veneault-Fourrey C."/>
            <person name="LaButti K."/>
            <person name="Lindquist E.A."/>
            <person name="Lipzen A."/>
            <person name="Lundell T."/>
            <person name="Morin E."/>
            <person name="Murat C."/>
            <person name="Riley R."/>
            <person name="Ohm R."/>
            <person name="Sun H."/>
            <person name="Tunlid A."/>
            <person name="Henrissat B."/>
            <person name="Grigoriev I.V."/>
            <person name="Hibbett D.S."/>
            <person name="Martin F."/>
        </authorList>
    </citation>
    <scope>NUCLEOTIDE SEQUENCE [LARGE SCALE GENOMIC DNA]</scope>
    <source>
        <strain evidence="1 2">Koide BX008</strain>
    </source>
</reference>
<organism evidence="1 2">
    <name type="scientific">Amanita muscaria (strain Koide BX008)</name>
    <dbReference type="NCBI Taxonomy" id="946122"/>
    <lineage>
        <taxon>Eukaryota</taxon>
        <taxon>Fungi</taxon>
        <taxon>Dikarya</taxon>
        <taxon>Basidiomycota</taxon>
        <taxon>Agaricomycotina</taxon>
        <taxon>Agaricomycetes</taxon>
        <taxon>Agaricomycetidae</taxon>
        <taxon>Agaricales</taxon>
        <taxon>Pluteineae</taxon>
        <taxon>Amanitaceae</taxon>
        <taxon>Amanita</taxon>
    </lineage>
</organism>
<evidence type="ECO:0000313" key="1">
    <source>
        <dbReference type="EMBL" id="KIL64856.1"/>
    </source>
</evidence>